<dbReference type="CDD" id="cd08956">
    <property type="entry name" value="KR_3_FAS_SDR_x"/>
    <property type="match status" value="1"/>
</dbReference>
<dbReference type="InterPro" id="IPR049552">
    <property type="entry name" value="PKS_DH_N"/>
</dbReference>
<evidence type="ECO:0000259" key="9">
    <source>
        <dbReference type="PROSITE" id="PS50075"/>
    </source>
</evidence>
<dbReference type="InterPro" id="IPR013968">
    <property type="entry name" value="PKS_KR"/>
</dbReference>
<keyword evidence="2" id="KW-0596">Phosphopantetheine</keyword>
<evidence type="ECO:0000256" key="7">
    <source>
        <dbReference type="ARBA" id="ARBA00023315"/>
    </source>
</evidence>
<evidence type="ECO:0000256" key="2">
    <source>
        <dbReference type="ARBA" id="ARBA00022450"/>
    </source>
</evidence>
<dbReference type="SMART" id="SM00826">
    <property type="entry name" value="PKS_DH"/>
    <property type="match status" value="1"/>
</dbReference>
<feature type="region of interest" description="Disordered" evidence="8">
    <location>
        <begin position="469"/>
        <end position="491"/>
    </location>
</feature>
<dbReference type="Gene3D" id="3.40.366.10">
    <property type="entry name" value="Malonyl-Coenzyme A Acyl Carrier Protein, domain 2"/>
    <property type="match status" value="1"/>
</dbReference>
<comment type="pathway">
    <text evidence="1">Antibiotic biosynthesis.</text>
</comment>
<dbReference type="InterPro" id="IPR042104">
    <property type="entry name" value="PKS_dehydratase_sf"/>
</dbReference>
<dbReference type="InterPro" id="IPR014043">
    <property type="entry name" value="Acyl_transferase_dom"/>
</dbReference>
<dbReference type="Pfam" id="PF08240">
    <property type="entry name" value="ADH_N"/>
    <property type="match status" value="1"/>
</dbReference>
<dbReference type="InterPro" id="IPR036291">
    <property type="entry name" value="NAD(P)-bd_dom_sf"/>
</dbReference>
<evidence type="ECO:0000256" key="4">
    <source>
        <dbReference type="ARBA" id="ARBA00022679"/>
    </source>
</evidence>
<dbReference type="PROSITE" id="PS00012">
    <property type="entry name" value="PHOSPHOPANTETHEINE"/>
    <property type="match status" value="1"/>
</dbReference>
<feature type="compositionally biased region" description="Basic and acidic residues" evidence="8">
    <location>
        <begin position="793"/>
        <end position="802"/>
    </location>
</feature>
<dbReference type="EMBL" id="JAAVJC010000329">
    <property type="protein sequence ID" value="NJQ17519.1"/>
    <property type="molecule type" value="Genomic_DNA"/>
</dbReference>
<protein>
    <submittedName>
        <fullName evidence="10">SDR family NAD(P)-dependent oxidoreductase</fullName>
    </submittedName>
</protein>
<dbReference type="SUPFAM" id="SSF47336">
    <property type="entry name" value="ACP-like"/>
    <property type="match status" value="1"/>
</dbReference>
<dbReference type="InterPro" id="IPR009081">
    <property type="entry name" value="PP-bd_ACP"/>
</dbReference>
<comment type="caution">
    <text evidence="10">The sequence shown here is derived from an EMBL/GenBank/DDBJ whole genome shotgun (WGS) entry which is preliminary data.</text>
</comment>
<evidence type="ECO:0000313" key="10">
    <source>
        <dbReference type="EMBL" id="NJQ17519.1"/>
    </source>
</evidence>
<dbReference type="InterPro" id="IPR006162">
    <property type="entry name" value="Ppantetheine_attach_site"/>
</dbReference>
<dbReference type="InterPro" id="IPR016035">
    <property type="entry name" value="Acyl_Trfase/lysoPLipase"/>
</dbReference>
<dbReference type="PROSITE" id="PS01162">
    <property type="entry name" value="QOR_ZETA_CRYSTAL"/>
    <property type="match status" value="1"/>
</dbReference>
<dbReference type="Proteomes" id="UP000727056">
    <property type="component" value="Unassembled WGS sequence"/>
</dbReference>
<dbReference type="Pfam" id="PF00698">
    <property type="entry name" value="Acyl_transf_1"/>
    <property type="match status" value="1"/>
</dbReference>
<dbReference type="Pfam" id="PF00550">
    <property type="entry name" value="PP-binding"/>
    <property type="match status" value="1"/>
</dbReference>
<dbReference type="Gene3D" id="3.40.50.11460">
    <property type="match status" value="1"/>
</dbReference>
<feature type="domain" description="Carrier" evidence="9">
    <location>
        <begin position="1387"/>
        <end position="1462"/>
    </location>
</feature>
<dbReference type="InterPro" id="IPR050091">
    <property type="entry name" value="PKS_NRPS_Biosynth_Enz"/>
</dbReference>
<dbReference type="InterPro" id="IPR055123">
    <property type="entry name" value="SpnB-like_Rossmann"/>
</dbReference>
<evidence type="ECO:0000313" key="11">
    <source>
        <dbReference type="Proteomes" id="UP000727056"/>
    </source>
</evidence>
<organism evidence="10 11">
    <name type="scientific">Streptomyces bohaiensis</name>
    <dbReference type="NCBI Taxonomy" id="1431344"/>
    <lineage>
        <taxon>Bacteria</taxon>
        <taxon>Bacillati</taxon>
        <taxon>Actinomycetota</taxon>
        <taxon>Actinomycetes</taxon>
        <taxon>Kitasatosporales</taxon>
        <taxon>Streptomycetaceae</taxon>
        <taxon>Streptomyces</taxon>
    </lineage>
</organism>
<dbReference type="Gene3D" id="3.90.180.10">
    <property type="entry name" value="Medium-chain alcohol dehydrogenases, catalytic domain"/>
    <property type="match status" value="1"/>
</dbReference>
<proteinExistence type="predicted"/>
<dbReference type="InterPro" id="IPR011032">
    <property type="entry name" value="GroES-like_sf"/>
</dbReference>
<evidence type="ECO:0000256" key="5">
    <source>
        <dbReference type="ARBA" id="ARBA00023194"/>
    </source>
</evidence>
<dbReference type="InterPro" id="IPR013154">
    <property type="entry name" value="ADH-like_N"/>
</dbReference>
<dbReference type="SUPFAM" id="SSF52151">
    <property type="entry name" value="FabD/lysophospholipase-like"/>
    <property type="match status" value="1"/>
</dbReference>
<dbReference type="SUPFAM" id="SSF50129">
    <property type="entry name" value="GroES-like"/>
    <property type="match status" value="1"/>
</dbReference>
<dbReference type="SMART" id="SM00827">
    <property type="entry name" value="PKS_AT"/>
    <property type="match status" value="1"/>
</dbReference>
<dbReference type="InterPro" id="IPR016036">
    <property type="entry name" value="Malonyl_transacylase_ACP-bd"/>
</dbReference>
<dbReference type="SMART" id="SM01294">
    <property type="entry name" value="PKS_PP_betabranch"/>
    <property type="match status" value="1"/>
</dbReference>
<keyword evidence="3" id="KW-0597">Phosphoprotein</keyword>
<dbReference type="InterPro" id="IPR036736">
    <property type="entry name" value="ACP-like_sf"/>
</dbReference>
<dbReference type="PROSITE" id="PS50075">
    <property type="entry name" value="CARRIER"/>
    <property type="match status" value="1"/>
</dbReference>
<sequence length="1552" mass="160862">RLAVVFGGQGSQRVGMGRELYECFPVFAGAFDRVVGLLGGDVVGVGVVDEGVLGRTGVAQPALFAFEVALWELVRSFGVEVEVVGGHSLGEVTAAWAAGVWSLEDACVVVGARARLMEGLAEGGAMASVGAGRVGVEELLVGVSGVEVAGVNSVSSTVVSGDVVGVEAVVAAAVERGWRARRLRVSHAFHSARMEPVLEEFRGVLEGVEFRRPVVTGLSNVSGGVADRWGEVGYWVEHLRSAVLFGDNVAALGGLGVSAVLELGADATLSSLVGVGDESLCAVPVVRREGGEVVGVLSALGRLHCHGVAVDWSPVLGQGRRTELPTYPFQRDRYWMSGGGGTVDVRGLGLGPTDHAVLGASLDLPDSGGTVLTGRLSRAAHGWLAEHPAVPSAAFVDLVVRAGDEAGYDALVSLETDAPLVVPPGADVHLRVVVSPPGEDGTGSATVHARPEGAADWNCHATAVLTARGAADPADPAPHPRRDGTDLPVPPDGVLRVLRRDGDTARAHLVLPAGHARDAARHGVHPALLDGAWAAARHSGLVGTDTVAADWSDLRLHASGATEAWAELRHDDTGTLHVTLTDTHGAPLLTGVVSRVGEAATARLAEAALRDDPLYTVEWTSAAPVGDNHEGPEWSVLETGAEAHALATVPPGPRVVLWPAPSDGPEAPTAVRDAAHATLAVLRAFLTDDRLTEARLAVVTRQGAAVDSGAEPATGSAAAVWGLVRSAQSEHPGRVLLVDVPPGTPEGALPELAARAVAAGEPQAAVRDGAVRLPRLTTVAAPALAPLPTTPWRLRDDGRGRVDGVSPQPVDPDETGGGPLPAGAVRVSVRAAGVNFRDVLTVLGMYPGEPLPLGMEAAGVVTETGPEVTGLAVGDRVMGLCTGSFGPEVTGDHRMWSRFPDQWSFADAATVPVTFLTAWYGLFDLGGLQAGERVLVHSAAGGVGMAAVQLARHAGAEVFATASPAKQRVLPLDGEHVASSRDLEFGERFGEVDVVLNSLAGEFIDTSLRLLGESGRFVEMGKTDLRDPADMPPGVDYRSFDLVEAGPQRMGAMFAELRKLFEEGVLEPLPLACWDVRRAAEAMRFMSQARHVGKVVLTVPRGLDRAGTVLVTGGTGGVGAAVASRLVESHGVRRLVLTSRRGIEAPGAVELRERLAESGAEVVVEACDVSDREQVRALLEAIPASAPLTGVVHAAGVLDDGVLTDLTPERIDGVLAPKADAARHLHDLTRHLDLAAFVLFSSAAGVLGSPGQGNYAAANGVLDALAADRARDGLPATSMAWGLWAGTGMGGDLSEQDLLRLSRGGLTPLTPERGLALFDTALRSAVPAVVPLALDTARLEAAGGALPALLRGLVRRTVRRQADTGGDAAGGAWLEEVRAVPPAERQRKVLDLVTSLLARVLGHADARRIRPQQPFTELGLDSLTGVELRNQLAAASGLRLPATLVFDHPTPQAIATLLATELFGEQAADGAVEGAAPRDPAAPVRESIARLEEHLTKADAADDAFSEVEPELRRLLSLWAAARSGGDASHDDVADANAETLFALLDNELGSA</sequence>
<dbReference type="Pfam" id="PF08659">
    <property type="entry name" value="KR"/>
    <property type="match status" value="1"/>
</dbReference>
<dbReference type="Pfam" id="PF21089">
    <property type="entry name" value="PKS_DH_N"/>
    <property type="match status" value="1"/>
</dbReference>
<evidence type="ECO:0000256" key="1">
    <source>
        <dbReference type="ARBA" id="ARBA00004792"/>
    </source>
</evidence>
<dbReference type="SUPFAM" id="SSF51735">
    <property type="entry name" value="NAD(P)-binding Rossmann-fold domains"/>
    <property type="match status" value="3"/>
</dbReference>
<evidence type="ECO:0000256" key="8">
    <source>
        <dbReference type="SAM" id="MobiDB-lite"/>
    </source>
</evidence>
<dbReference type="Gene3D" id="3.40.50.720">
    <property type="entry name" value="NAD(P)-binding Rossmann-like Domain"/>
    <property type="match status" value="1"/>
</dbReference>
<dbReference type="PANTHER" id="PTHR43775:SF51">
    <property type="entry name" value="INACTIVE PHENOLPHTHIOCEROL SYNTHESIS POLYKETIDE SYNTHASE TYPE I PKS1-RELATED"/>
    <property type="match status" value="1"/>
</dbReference>
<dbReference type="Pfam" id="PF22953">
    <property type="entry name" value="SpnB_Rossmann"/>
    <property type="match status" value="1"/>
</dbReference>
<keyword evidence="5" id="KW-0045">Antibiotic biosynthesis</keyword>
<dbReference type="InterPro" id="IPR020806">
    <property type="entry name" value="PKS_PP-bd"/>
</dbReference>
<keyword evidence="4" id="KW-0808">Transferase</keyword>
<reference evidence="10 11" key="1">
    <citation type="submission" date="2020-03" db="EMBL/GenBank/DDBJ databases">
        <title>Draft genome of Streptomyces sp. ventii, isolated from the Axial Seamount in the Pacific Ocean, and resequencing of the two type strains Streptomyces lonarensis strain NCL 716 and Streptomyces bohaiensis strain 11A07.</title>
        <authorList>
            <person name="Loughran R.M."/>
            <person name="Pfannmuller K.M."/>
            <person name="Wasson B.J."/>
            <person name="Deadmond M.C."/>
            <person name="Paddock B.E."/>
            <person name="Koyack M.J."/>
            <person name="Gallegos D.A."/>
            <person name="Mitchell E.A."/>
            <person name="Ushijima B."/>
            <person name="Saw J.H."/>
            <person name="Mcphail K.L."/>
            <person name="Videau P."/>
        </authorList>
    </citation>
    <scope>NUCLEOTIDE SEQUENCE [LARGE SCALE GENOMIC DNA]</scope>
    <source>
        <strain evidence="10 11">11A07</strain>
    </source>
</reference>
<dbReference type="InterPro" id="IPR020807">
    <property type="entry name" value="PKS_DH"/>
</dbReference>
<dbReference type="Gene3D" id="3.10.129.110">
    <property type="entry name" value="Polyketide synthase dehydratase"/>
    <property type="match status" value="1"/>
</dbReference>
<dbReference type="InterPro" id="IPR002364">
    <property type="entry name" value="Quin_OxRdtase/zeta-crystal_CS"/>
</dbReference>
<accession>A0ABX1CEL3</accession>
<evidence type="ECO:0000256" key="3">
    <source>
        <dbReference type="ARBA" id="ARBA00022553"/>
    </source>
</evidence>
<dbReference type="SMART" id="SM00822">
    <property type="entry name" value="PKS_KR"/>
    <property type="match status" value="1"/>
</dbReference>
<feature type="region of interest" description="Disordered" evidence="8">
    <location>
        <begin position="790"/>
        <end position="819"/>
    </location>
</feature>
<keyword evidence="11" id="KW-1185">Reference proteome</keyword>
<dbReference type="SUPFAM" id="SSF55048">
    <property type="entry name" value="Probable ACP-binding domain of malonyl-CoA ACP transacylase"/>
    <property type="match status" value="1"/>
</dbReference>
<name>A0ABX1CEL3_9ACTN</name>
<dbReference type="InterPro" id="IPR001227">
    <property type="entry name" value="Ac_transferase_dom_sf"/>
</dbReference>
<dbReference type="Gene3D" id="3.30.70.3290">
    <property type="match status" value="1"/>
</dbReference>
<dbReference type="Gene3D" id="1.10.1200.10">
    <property type="entry name" value="ACP-like"/>
    <property type="match status" value="1"/>
</dbReference>
<keyword evidence="7" id="KW-0012">Acyltransferase</keyword>
<dbReference type="CDD" id="cd05195">
    <property type="entry name" value="enoyl_red"/>
    <property type="match status" value="1"/>
</dbReference>
<dbReference type="InterPro" id="IPR057326">
    <property type="entry name" value="KR_dom"/>
</dbReference>
<dbReference type="PANTHER" id="PTHR43775">
    <property type="entry name" value="FATTY ACID SYNTHASE"/>
    <property type="match status" value="1"/>
</dbReference>
<dbReference type="SMART" id="SM00823">
    <property type="entry name" value="PKS_PP"/>
    <property type="match status" value="1"/>
</dbReference>
<dbReference type="Pfam" id="PF13602">
    <property type="entry name" value="ADH_zinc_N_2"/>
    <property type="match status" value="1"/>
</dbReference>
<dbReference type="SMART" id="SM00829">
    <property type="entry name" value="PKS_ER"/>
    <property type="match status" value="1"/>
</dbReference>
<dbReference type="InterPro" id="IPR020843">
    <property type="entry name" value="ER"/>
</dbReference>
<gene>
    <name evidence="10" type="ORF">HCN52_21925</name>
</gene>
<evidence type="ECO:0000256" key="6">
    <source>
        <dbReference type="ARBA" id="ARBA00023268"/>
    </source>
</evidence>
<feature type="non-terminal residue" evidence="10">
    <location>
        <position position="1"/>
    </location>
</feature>
<keyword evidence="6" id="KW-0511">Multifunctional enzyme</keyword>